<organism evidence="2 3">
    <name type="scientific">Marinobacterium lacunae</name>
    <dbReference type="NCBI Taxonomy" id="1232683"/>
    <lineage>
        <taxon>Bacteria</taxon>
        <taxon>Pseudomonadati</taxon>
        <taxon>Pseudomonadota</taxon>
        <taxon>Gammaproteobacteria</taxon>
        <taxon>Oceanospirillales</taxon>
        <taxon>Oceanospirillaceae</taxon>
        <taxon>Marinobacterium</taxon>
    </lineage>
</organism>
<gene>
    <name evidence="2" type="ORF">ADIMK_1433</name>
</gene>
<protein>
    <submittedName>
        <fullName evidence="2">Histone acetyltransferase</fullName>
    </submittedName>
</protein>
<dbReference type="GO" id="GO:0016747">
    <property type="term" value="F:acyltransferase activity, transferring groups other than amino-acyl groups"/>
    <property type="evidence" value="ECO:0007669"/>
    <property type="project" value="InterPro"/>
</dbReference>
<evidence type="ECO:0000313" key="2">
    <source>
        <dbReference type="EMBL" id="KEA64187.1"/>
    </source>
</evidence>
<dbReference type="InterPro" id="IPR000182">
    <property type="entry name" value="GNAT_dom"/>
</dbReference>
<dbReference type="SUPFAM" id="SSF55729">
    <property type="entry name" value="Acyl-CoA N-acyltransferases (Nat)"/>
    <property type="match status" value="1"/>
</dbReference>
<keyword evidence="3" id="KW-1185">Reference proteome</keyword>
<dbReference type="STRING" id="1232683.ADIMK_1433"/>
<dbReference type="PROSITE" id="PS51186">
    <property type="entry name" value="GNAT"/>
    <property type="match status" value="1"/>
</dbReference>
<evidence type="ECO:0000259" key="1">
    <source>
        <dbReference type="PROSITE" id="PS51186"/>
    </source>
</evidence>
<dbReference type="Gene3D" id="3.40.630.30">
    <property type="match status" value="1"/>
</dbReference>
<dbReference type="RefSeq" id="WP_036185621.1">
    <property type="nucleotide sequence ID" value="NZ_JMQN01000018.1"/>
</dbReference>
<proteinExistence type="predicted"/>
<reference evidence="2 3" key="1">
    <citation type="submission" date="2014-04" db="EMBL/GenBank/DDBJ databases">
        <title>Marinobacterium kochiensis sp. nov., isolated from sediment sample collected from Kochi backwaters in Kerala, India.</title>
        <authorList>
            <person name="Singh A."/>
            <person name="Pinnaka A.K."/>
        </authorList>
    </citation>
    <scope>NUCLEOTIDE SEQUENCE [LARGE SCALE GENOMIC DNA]</scope>
    <source>
        <strain evidence="2 3">AK27</strain>
    </source>
</reference>
<dbReference type="AlphaFoldDB" id="A0A081G082"/>
<dbReference type="EMBL" id="JMQN01000018">
    <property type="protein sequence ID" value="KEA64187.1"/>
    <property type="molecule type" value="Genomic_DNA"/>
</dbReference>
<dbReference type="InterPro" id="IPR016181">
    <property type="entry name" value="Acyl_CoA_acyltransferase"/>
</dbReference>
<name>A0A081G082_9GAMM</name>
<sequence length="197" mass="22642">MKTTRVLTLRGAELEPWLEHVAALRIRVFRDFPYLYDGSLEYEARYLRTYVETDTAVCVLALDGDKVVGASTGLALGDETEAFRKPFEQAALDVDAYFYCAESVLLPEYRGGGLYKAFFSEREAQARALGKRYSVFCAVQRPEDHPLRPADYRPLDEIWHRFGYEPCPDLVTGFNWKDIDQPVESEKPMQFYSKVLT</sequence>
<feature type="domain" description="N-acetyltransferase" evidence="1">
    <location>
        <begin position="7"/>
        <end position="190"/>
    </location>
</feature>
<evidence type="ECO:0000313" key="3">
    <source>
        <dbReference type="Proteomes" id="UP000028252"/>
    </source>
</evidence>
<keyword evidence="2" id="KW-0808">Transferase</keyword>
<comment type="caution">
    <text evidence="2">The sequence shown here is derived from an EMBL/GenBank/DDBJ whole genome shotgun (WGS) entry which is preliminary data.</text>
</comment>
<dbReference type="PATRIC" id="fig|1232683.4.peg.1412"/>
<dbReference type="Proteomes" id="UP000028252">
    <property type="component" value="Unassembled WGS sequence"/>
</dbReference>
<accession>A0A081G082</accession>
<dbReference type="eggNOG" id="COG0454">
    <property type="taxonomic scope" value="Bacteria"/>
</dbReference>
<dbReference type="OrthoDB" id="187903at2"/>